<feature type="transmembrane region" description="Helical" evidence="5">
    <location>
        <begin position="348"/>
        <end position="373"/>
    </location>
</feature>
<dbReference type="OrthoDB" id="141480at2"/>
<evidence type="ECO:0000256" key="5">
    <source>
        <dbReference type="SAM" id="Phobius"/>
    </source>
</evidence>
<dbReference type="EMBL" id="LZFO01000006">
    <property type="protein sequence ID" value="OFI06960.1"/>
    <property type="molecule type" value="Genomic_DNA"/>
</dbReference>
<protein>
    <submittedName>
        <fullName evidence="6">Divalent metal cation transporter MntH</fullName>
    </submittedName>
</protein>
<dbReference type="GO" id="GO:0015086">
    <property type="term" value="F:cadmium ion transmembrane transporter activity"/>
    <property type="evidence" value="ECO:0007669"/>
    <property type="project" value="TreeGrafter"/>
</dbReference>
<dbReference type="PANTHER" id="PTHR11706">
    <property type="entry name" value="SOLUTE CARRIER PROTEIN FAMILY 11 MEMBER"/>
    <property type="match status" value="1"/>
</dbReference>
<feature type="transmembrane region" description="Helical" evidence="5">
    <location>
        <begin position="25"/>
        <end position="43"/>
    </location>
</feature>
<keyword evidence="7" id="KW-1185">Reference proteome</keyword>
<feature type="transmembrane region" description="Helical" evidence="5">
    <location>
        <begin position="385"/>
        <end position="402"/>
    </location>
</feature>
<feature type="transmembrane region" description="Helical" evidence="5">
    <location>
        <begin position="99"/>
        <end position="116"/>
    </location>
</feature>
<gene>
    <name evidence="6" type="primary">mntH</name>
    <name evidence="6" type="ORF">CLOACE_05460</name>
</gene>
<name>A0A1E8F0L7_9CLOT</name>
<feature type="transmembrane region" description="Helical" evidence="5">
    <location>
        <begin position="163"/>
        <end position="185"/>
    </location>
</feature>
<dbReference type="InterPro" id="IPR001046">
    <property type="entry name" value="NRAMP_fam"/>
</dbReference>
<sequence length="420" mass="44422">MAENARKIYTNEDVYSDKKNKKKNLSALIGAAFIMATSAIGPGFLTQTAVFTEKYMATCGFIILVSILIDIGAQMNVWRVIGVSGLRGQDIANKLLPGLGYFIAFIVALGGLAFNIGNVGGAALGLNVLFGVNIKVGAIISAAIAVLIFLYKEMGKAMDMFTKILGGLMIVVVGYVCISTNPPVAEAAYRTFVPEQIPLLPILTLVGGSVGGYITFAGGHRLIDAGITGKENVKEITKSSIFGILIASVMRVFLFLAVLGVVSKGLKLNPDNPPASAFMHAAGTVGYKFFGIVLWAAAITSVVGAAYTSVSFLRTFSDKIDKNNNKWIIGFIIVSTAILVLIGKPVKLLIIAGSLNGLILPITLGTMLLASISPKIVENYKHPKWLLLSGIVVVIISLYAGIQSLLGMKALFAGIKSLFI</sequence>
<organism evidence="6 7">
    <name type="scientific">Clostridium acetireducens DSM 10703</name>
    <dbReference type="NCBI Taxonomy" id="1121290"/>
    <lineage>
        <taxon>Bacteria</taxon>
        <taxon>Bacillati</taxon>
        <taxon>Bacillota</taxon>
        <taxon>Clostridia</taxon>
        <taxon>Eubacteriales</taxon>
        <taxon>Clostridiaceae</taxon>
        <taxon>Clostridium</taxon>
    </lineage>
</organism>
<feature type="transmembrane region" description="Helical" evidence="5">
    <location>
        <begin position="289"/>
        <end position="313"/>
    </location>
</feature>
<comment type="caution">
    <text evidence="6">The sequence shown here is derived from an EMBL/GenBank/DDBJ whole genome shotgun (WGS) entry which is preliminary data.</text>
</comment>
<dbReference type="AlphaFoldDB" id="A0A1E8F0L7"/>
<accession>A0A1E8F0L7</accession>
<evidence type="ECO:0000313" key="7">
    <source>
        <dbReference type="Proteomes" id="UP000175744"/>
    </source>
</evidence>
<dbReference type="PANTHER" id="PTHR11706:SF2">
    <property type="entry name" value="TRANSPORTER PROTEIN"/>
    <property type="match status" value="1"/>
</dbReference>
<feature type="transmembrane region" description="Helical" evidence="5">
    <location>
        <begin position="128"/>
        <end position="151"/>
    </location>
</feature>
<evidence type="ECO:0000256" key="1">
    <source>
        <dbReference type="ARBA" id="ARBA00004141"/>
    </source>
</evidence>
<dbReference type="Pfam" id="PF01566">
    <property type="entry name" value="Nramp"/>
    <property type="match status" value="1"/>
</dbReference>
<reference evidence="6 7" key="1">
    <citation type="submission" date="2016-06" db="EMBL/GenBank/DDBJ databases">
        <title>Genome sequence of Clostridium acetireducens DSM 10703.</title>
        <authorList>
            <person name="Poehlein A."/>
            <person name="Fluechter S."/>
            <person name="Duerre P."/>
            <person name="Daniel R."/>
        </authorList>
    </citation>
    <scope>NUCLEOTIDE SEQUENCE [LARGE SCALE GENOMIC DNA]</scope>
    <source>
        <strain evidence="6 7">DSM 10703</strain>
    </source>
</reference>
<evidence type="ECO:0000256" key="3">
    <source>
        <dbReference type="ARBA" id="ARBA00022989"/>
    </source>
</evidence>
<dbReference type="GO" id="GO:0005384">
    <property type="term" value="F:manganese ion transmembrane transporter activity"/>
    <property type="evidence" value="ECO:0007669"/>
    <property type="project" value="TreeGrafter"/>
</dbReference>
<feature type="transmembrane region" description="Helical" evidence="5">
    <location>
        <begin position="325"/>
        <end position="342"/>
    </location>
</feature>
<proteinExistence type="predicted"/>
<evidence type="ECO:0000256" key="2">
    <source>
        <dbReference type="ARBA" id="ARBA00022692"/>
    </source>
</evidence>
<feature type="transmembrane region" description="Helical" evidence="5">
    <location>
        <begin position="197"/>
        <end position="219"/>
    </location>
</feature>
<dbReference type="GO" id="GO:0005886">
    <property type="term" value="C:plasma membrane"/>
    <property type="evidence" value="ECO:0007669"/>
    <property type="project" value="TreeGrafter"/>
</dbReference>
<feature type="transmembrane region" description="Helical" evidence="5">
    <location>
        <begin position="55"/>
        <end position="78"/>
    </location>
</feature>
<dbReference type="GO" id="GO:0034755">
    <property type="term" value="P:iron ion transmembrane transport"/>
    <property type="evidence" value="ECO:0007669"/>
    <property type="project" value="TreeGrafter"/>
</dbReference>
<dbReference type="RefSeq" id="WP_070109512.1">
    <property type="nucleotide sequence ID" value="NZ_LZFO01000006.1"/>
</dbReference>
<dbReference type="PATRIC" id="fig|1121290.3.peg.555"/>
<keyword evidence="2 5" id="KW-0812">Transmembrane</keyword>
<evidence type="ECO:0000256" key="4">
    <source>
        <dbReference type="ARBA" id="ARBA00023136"/>
    </source>
</evidence>
<feature type="transmembrane region" description="Helical" evidence="5">
    <location>
        <begin position="240"/>
        <end position="262"/>
    </location>
</feature>
<dbReference type="STRING" id="1121290.CLAOCE_05460"/>
<keyword evidence="4 5" id="KW-0472">Membrane</keyword>
<comment type="subcellular location">
    <subcellularLocation>
        <location evidence="1">Membrane</location>
        <topology evidence="1">Multi-pass membrane protein</topology>
    </subcellularLocation>
</comment>
<evidence type="ECO:0000313" key="6">
    <source>
        <dbReference type="EMBL" id="OFI06960.1"/>
    </source>
</evidence>
<dbReference type="Proteomes" id="UP000175744">
    <property type="component" value="Unassembled WGS sequence"/>
</dbReference>
<keyword evidence="3 5" id="KW-1133">Transmembrane helix</keyword>